<dbReference type="InterPro" id="IPR025391">
    <property type="entry name" value="DUF4123"/>
</dbReference>
<dbReference type="EMBL" id="JADOBH010000006">
    <property type="protein sequence ID" value="MBF7958165.1"/>
    <property type="molecule type" value="Genomic_DNA"/>
</dbReference>
<protein>
    <submittedName>
        <fullName evidence="2">DUF4123 domain-containing protein</fullName>
    </submittedName>
</protein>
<comment type="caution">
    <text evidence="2">The sequence shown here is derived from an EMBL/GenBank/DDBJ whole genome shotgun (WGS) entry which is preliminary data.</text>
</comment>
<keyword evidence="3" id="KW-1185">Reference proteome</keyword>
<dbReference type="Proteomes" id="UP000600307">
    <property type="component" value="Unassembled WGS sequence"/>
</dbReference>
<reference evidence="2 3" key="1">
    <citation type="submission" date="2020-11" db="EMBL/GenBank/DDBJ databases">
        <title>Taxonomic investigation of Rahnella spp.</title>
        <authorList>
            <person name="Lee S.D."/>
        </authorList>
    </citation>
    <scope>NUCLEOTIDE SEQUENCE [LARGE SCALE GENOMIC DNA]</scope>
    <source>
        <strain evidence="2 3">SAP-10</strain>
    </source>
</reference>
<gene>
    <name evidence="2" type="ORF">IV431_21655</name>
</gene>
<name>A0ABS0DWG0_9GAMM</name>
<sequence length="343" mass="39081">MTTLEYDTEQVLFDYSHTAIQQQSAAILDQLNKHFLQSGENVFMLVDPAKLELNITSSWLVTLTERRPEPVALLHASIPHSYYPWLITLDLARPEDQALLQESIIMSLQETDPAKLRAGCGRTLCGWLTSMQPARVVARQLGSTAIQKLKEGGNILLRYFDPAVHNTLWPHLSLFQQQRMLGILSGWYFPDGDGQLVSHQHTPPAQPLLTFSLALQENDNVMLERVGIVNQALKQYREQTKHDSRMSETALRSIAELALQRIAHSPVITTVDEHVLFAFHALRYHAHIDLSPEFQYLLSTETHPADIRYRQRICALTSQDWQRLADECQHLTAATHKNKELLP</sequence>
<evidence type="ECO:0000313" key="3">
    <source>
        <dbReference type="Proteomes" id="UP000600307"/>
    </source>
</evidence>
<feature type="domain" description="DUF4123" evidence="1">
    <location>
        <begin position="84"/>
        <end position="178"/>
    </location>
</feature>
<evidence type="ECO:0000259" key="1">
    <source>
        <dbReference type="Pfam" id="PF13503"/>
    </source>
</evidence>
<proteinExistence type="predicted"/>
<evidence type="ECO:0000313" key="2">
    <source>
        <dbReference type="EMBL" id="MBF7958165.1"/>
    </source>
</evidence>
<organism evidence="2 3">
    <name type="scientific">Rahnella victoriana</name>
    <dbReference type="NCBI Taxonomy" id="1510570"/>
    <lineage>
        <taxon>Bacteria</taxon>
        <taxon>Pseudomonadati</taxon>
        <taxon>Pseudomonadota</taxon>
        <taxon>Gammaproteobacteria</taxon>
        <taxon>Enterobacterales</taxon>
        <taxon>Yersiniaceae</taxon>
        <taxon>Rahnella</taxon>
    </lineage>
</organism>
<dbReference type="RefSeq" id="WP_195818054.1">
    <property type="nucleotide sequence ID" value="NZ_JADOBH010000006.1"/>
</dbReference>
<accession>A0ABS0DWG0</accession>
<dbReference type="Pfam" id="PF13503">
    <property type="entry name" value="DUF4123"/>
    <property type="match status" value="1"/>
</dbReference>